<dbReference type="InterPro" id="IPR036397">
    <property type="entry name" value="RNaseH_sf"/>
</dbReference>
<dbReference type="InterPro" id="IPR047021">
    <property type="entry name" value="REXO1/3/4-like"/>
</dbReference>
<keyword evidence="6" id="KW-0378">Hydrolase</keyword>
<dbReference type="AlphaFoldDB" id="A0A163JUT7"/>
<dbReference type="InterPro" id="IPR001841">
    <property type="entry name" value="Znf_RING"/>
</dbReference>
<dbReference type="PROSITE" id="PS00518">
    <property type="entry name" value="ZF_RING_1"/>
    <property type="match status" value="1"/>
</dbReference>
<dbReference type="SMART" id="SM00479">
    <property type="entry name" value="EXOIII"/>
    <property type="match status" value="1"/>
</dbReference>
<evidence type="ECO:0000256" key="8">
    <source>
        <dbReference type="ARBA" id="ARBA00022839"/>
    </source>
</evidence>
<feature type="compositionally biased region" description="Basic residues" evidence="11">
    <location>
        <begin position="113"/>
        <end position="127"/>
    </location>
</feature>
<dbReference type="InterPro" id="IPR013083">
    <property type="entry name" value="Znf_RING/FYVE/PHD"/>
</dbReference>
<dbReference type="GO" id="GO:0004527">
    <property type="term" value="F:exonuclease activity"/>
    <property type="evidence" value="ECO:0007669"/>
    <property type="project" value="UniProtKB-KW"/>
</dbReference>
<keyword evidence="9" id="KW-0539">Nucleus</keyword>
<evidence type="ECO:0000256" key="11">
    <source>
        <dbReference type="SAM" id="MobiDB-lite"/>
    </source>
</evidence>
<proteinExistence type="inferred from homology"/>
<keyword evidence="5 10" id="KW-0863">Zinc-finger</keyword>
<dbReference type="SUPFAM" id="SSF53098">
    <property type="entry name" value="Ribonuclease H-like"/>
    <property type="match status" value="1"/>
</dbReference>
<evidence type="ECO:0000256" key="7">
    <source>
        <dbReference type="ARBA" id="ARBA00022833"/>
    </source>
</evidence>
<dbReference type="GO" id="GO:0003676">
    <property type="term" value="F:nucleic acid binding"/>
    <property type="evidence" value="ECO:0007669"/>
    <property type="project" value="InterPro"/>
</dbReference>
<organism evidence="13">
    <name type="scientific">Absidia glauca</name>
    <name type="common">Pin mould</name>
    <dbReference type="NCBI Taxonomy" id="4829"/>
    <lineage>
        <taxon>Eukaryota</taxon>
        <taxon>Fungi</taxon>
        <taxon>Fungi incertae sedis</taxon>
        <taxon>Mucoromycota</taxon>
        <taxon>Mucoromycotina</taxon>
        <taxon>Mucoromycetes</taxon>
        <taxon>Mucorales</taxon>
        <taxon>Cunninghamellaceae</taxon>
        <taxon>Absidia</taxon>
    </lineage>
</organism>
<dbReference type="Pfam" id="PF00929">
    <property type="entry name" value="RNase_T"/>
    <property type="match status" value="1"/>
</dbReference>
<dbReference type="PANTHER" id="PTHR12801:SF115">
    <property type="entry name" value="FI18136P1-RELATED"/>
    <property type="match status" value="1"/>
</dbReference>
<dbReference type="CDD" id="cd06145">
    <property type="entry name" value="REX1_like"/>
    <property type="match status" value="1"/>
</dbReference>
<keyword evidence="8" id="KW-0269">Exonuclease</keyword>
<evidence type="ECO:0000259" key="12">
    <source>
        <dbReference type="PROSITE" id="PS50089"/>
    </source>
</evidence>
<dbReference type="GO" id="GO:0008270">
    <property type="term" value="F:zinc ion binding"/>
    <property type="evidence" value="ECO:0007669"/>
    <property type="project" value="UniProtKB-KW"/>
</dbReference>
<evidence type="ECO:0000256" key="4">
    <source>
        <dbReference type="ARBA" id="ARBA00022723"/>
    </source>
</evidence>
<dbReference type="Gene3D" id="3.30.420.10">
    <property type="entry name" value="Ribonuclease H-like superfamily/Ribonuclease H"/>
    <property type="match status" value="1"/>
</dbReference>
<dbReference type="InParanoid" id="A0A163JUT7"/>
<evidence type="ECO:0000313" key="14">
    <source>
        <dbReference type="Proteomes" id="UP000078561"/>
    </source>
</evidence>
<dbReference type="InterPro" id="IPR013520">
    <property type="entry name" value="Ribonucl_H"/>
</dbReference>
<dbReference type="STRING" id="4829.A0A163JUT7"/>
<evidence type="ECO:0000313" key="13">
    <source>
        <dbReference type="EMBL" id="SAM03654.1"/>
    </source>
</evidence>
<evidence type="ECO:0000256" key="3">
    <source>
        <dbReference type="ARBA" id="ARBA00022722"/>
    </source>
</evidence>
<feature type="domain" description="RING-type" evidence="12">
    <location>
        <begin position="862"/>
        <end position="894"/>
    </location>
</feature>
<dbReference type="GO" id="GO:0005634">
    <property type="term" value="C:nucleus"/>
    <property type="evidence" value="ECO:0007669"/>
    <property type="project" value="UniProtKB-SubCell"/>
</dbReference>
<reference evidence="13" key="1">
    <citation type="submission" date="2016-04" db="EMBL/GenBank/DDBJ databases">
        <authorList>
            <person name="Evans L.H."/>
            <person name="Alamgir A."/>
            <person name="Owens N."/>
            <person name="Weber N.D."/>
            <person name="Virtaneva K."/>
            <person name="Barbian K."/>
            <person name="Babar A."/>
            <person name="Rosenke K."/>
        </authorList>
    </citation>
    <scope>NUCLEOTIDE SEQUENCE [LARGE SCALE GENOMIC DNA]</scope>
    <source>
        <strain evidence="13">CBS 101.48</strain>
    </source>
</reference>
<accession>A0A163JUT7</accession>
<evidence type="ECO:0000256" key="10">
    <source>
        <dbReference type="PROSITE-ProRule" id="PRU00175"/>
    </source>
</evidence>
<evidence type="ECO:0000256" key="9">
    <source>
        <dbReference type="ARBA" id="ARBA00023242"/>
    </source>
</evidence>
<sequence>MPKFQPSSDPKHAKLYDTTTKKHISFDDNGDDNSPAAPSVTTVNPAKKRSPSDPTTVDNKRPRPNAQRPKGTSIATPGADTSRPYLQKVEYKKTPKKQLTPAEIAARGLAKRDAKRQKMKDRRRTKKLIANGGDATTTTTPGATSVSLFQMTPDKQRGKTTIADLRNFILYCLTEGPAPKFARIARSSCVDRMVVVYVNGLDITSFGAPLSREDVPPLIDLANVDRAAAIGKANMPFLMSQVSHMLVTRMKSSTKDRNMHPLSDLLQCQVSWSRREKQYLELKQKLDDTDVDKSELYVLSPKELAAGGYPVPPFLDPSVTLPDEWKETKPASEPAKRKRLIAVDCEMVLTKSGSALARVSLIDEGNRKKKRTLHQRTNDSLTIFLMVAGEVLLDEYVVPDEPIIDYLTQYSGITKDIMDQTQCSLRRAQKHFRKIVDHNVILVGHSLDSDLKALKLAHPYCVDTALLYDSRRGPPFRPRLRTLAKSFLQRNIQQNDVERAGLGHNSAEDARATMDLFKLKIDKGFSFGRKKESLELVFDRLAEYTPPKRGIIMETNVSGQQTFQSTFGSHYARHASDHELAEDLVKKVSTNENFVLAQMEALQTFDDDADEAPPTVVSSTSTYDRDLAEKLSKLDTSLKMIYDGLPKNTVLMVLGGVGNVYDYRRPMSWFKKKSKPIDDPSTDPARRIDSAFAASCIKTDSAWEDELERTQQQEKSLASEWYQSLDELTKLVDKVTSPFHNTNRTSLHQTQQFIEAYLDDWKAQRYEKEQAHVEKIQLAHARYSSTAELESCVVAIYGMEKALYLYRSTLDAQLTLLWNTRPNDQDMTEWKAALQQYHHASSQMEAKLKAKTATPNPDDYTCAVCLSLFTDPVTLHPCLHTFCKSCVQHIYCTCQLTHCESACHQYDNAAPLARYCTPQQQRLKKASSVVDLQCGCPLSWSVPPAAQCPLCRHAFAPEDCTVAVGLDNLIRFYFPRHDGIQHQYHARQKRLKRRSAIAQWSQKWLHPSLPTVPLPPRRQSPSFAITQQLASLASHSFVL</sequence>
<comment type="subcellular location">
    <subcellularLocation>
        <location evidence="1">Nucleus</location>
    </subcellularLocation>
</comment>
<dbReference type="Gene3D" id="3.30.40.10">
    <property type="entry name" value="Zinc/RING finger domain, C3HC4 (zinc finger)"/>
    <property type="match status" value="1"/>
</dbReference>
<evidence type="ECO:0000256" key="6">
    <source>
        <dbReference type="ARBA" id="ARBA00022801"/>
    </source>
</evidence>
<evidence type="ECO:0000256" key="5">
    <source>
        <dbReference type="ARBA" id="ARBA00022771"/>
    </source>
</evidence>
<dbReference type="InterPro" id="IPR034922">
    <property type="entry name" value="REX1-like_exo"/>
</dbReference>
<dbReference type="OrthoDB" id="8191639at2759"/>
<dbReference type="PROSITE" id="PS50089">
    <property type="entry name" value="ZF_RING_2"/>
    <property type="match status" value="1"/>
</dbReference>
<keyword evidence="3" id="KW-0540">Nuclease</keyword>
<dbReference type="Proteomes" id="UP000078561">
    <property type="component" value="Unassembled WGS sequence"/>
</dbReference>
<dbReference type="PANTHER" id="PTHR12801">
    <property type="entry name" value="RNA EXONUCLEASE REXO1 / RECO3 FAMILY MEMBER-RELATED"/>
    <property type="match status" value="1"/>
</dbReference>
<name>A0A163JUT7_ABSGL</name>
<gene>
    <name evidence="13" type="primary">ABSGL_09497.1 scaffold 11342</name>
</gene>
<keyword evidence="14" id="KW-1185">Reference proteome</keyword>
<dbReference type="InterPro" id="IPR012337">
    <property type="entry name" value="RNaseH-like_sf"/>
</dbReference>
<dbReference type="EMBL" id="LT554228">
    <property type="protein sequence ID" value="SAM03654.1"/>
    <property type="molecule type" value="Genomic_DNA"/>
</dbReference>
<feature type="compositionally biased region" description="Low complexity" evidence="11">
    <location>
        <begin position="130"/>
        <end position="139"/>
    </location>
</feature>
<evidence type="ECO:0000256" key="1">
    <source>
        <dbReference type="ARBA" id="ARBA00004123"/>
    </source>
</evidence>
<keyword evidence="7" id="KW-0862">Zinc</keyword>
<dbReference type="InterPro" id="IPR017907">
    <property type="entry name" value="Znf_RING_CS"/>
</dbReference>
<comment type="similarity">
    <text evidence="2">Belongs to the REXO1/REXO3 family.</text>
</comment>
<feature type="region of interest" description="Disordered" evidence="11">
    <location>
        <begin position="1"/>
        <end position="139"/>
    </location>
</feature>
<dbReference type="SUPFAM" id="SSF57850">
    <property type="entry name" value="RING/U-box"/>
    <property type="match status" value="1"/>
</dbReference>
<protein>
    <recommendedName>
        <fullName evidence="12">RING-type domain-containing protein</fullName>
    </recommendedName>
</protein>
<evidence type="ECO:0000256" key="2">
    <source>
        <dbReference type="ARBA" id="ARBA00006357"/>
    </source>
</evidence>
<keyword evidence="4" id="KW-0479">Metal-binding</keyword>